<organism evidence="7 8">
    <name type="scientific">Methylobacterium longum</name>
    <dbReference type="NCBI Taxonomy" id="767694"/>
    <lineage>
        <taxon>Bacteria</taxon>
        <taxon>Pseudomonadati</taxon>
        <taxon>Pseudomonadota</taxon>
        <taxon>Alphaproteobacteria</taxon>
        <taxon>Hyphomicrobiales</taxon>
        <taxon>Methylobacteriaceae</taxon>
        <taxon>Methylobacterium</taxon>
    </lineage>
</organism>
<keyword evidence="1" id="KW-0285">Flavoprotein</keyword>
<gene>
    <name evidence="7" type="ORF">QWZ18_04655</name>
</gene>
<keyword evidence="4" id="KW-0503">Monooxygenase</keyword>
<dbReference type="GO" id="GO:0016491">
    <property type="term" value="F:oxidoreductase activity"/>
    <property type="evidence" value="ECO:0007669"/>
    <property type="project" value="UniProtKB-KW"/>
</dbReference>
<evidence type="ECO:0000256" key="2">
    <source>
        <dbReference type="ARBA" id="ARBA00022643"/>
    </source>
</evidence>
<feature type="region of interest" description="Disordered" evidence="5">
    <location>
        <begin position="1"/>
        <end position="25"/>
    </location>
</feature>
<dbReference type="InterPro" id="IPR036661">
    <property type="entry name" value="Luciferase-like_sf"/>
</dbReference>
<feature type="domain" description="Luciferase-like" evidence="6">
    <location>
        <begin position="37"/>
        <end position="360"/>
    </location>
</feature>
<accession>A0ABT8AJ77</accession>
<keyword evidence="3 7" id="KW-0560">Oxidoreductase</keyword>
<evidence type="ECO:0000313" key="7">
    <source>
        <dbReference type="EMBL" id="MDN3569918.1"/>
    </source>
</evidence>
<dbReference type="PANTHER" id="PTHR42847:SF4">
    <property type="entry name" value="ALKANESULFONATE MONOOXYGENASE-RELATED"/>
    <property type="match status" value="1"/>
</dbReference>
<keyword evidence="2" id="KW-0288">FMN</keyword>
<evidence type="ECO:0000313" key="8">
    <source>
        <dbReference type="Proteomes" id="UP001244297"/>
    </source>
</evidence>
<protein>
    <submittedName>
        <fullName evidence="7">LLM class flavin-dependent oxidoreductase</fullName>
        <ecNumber evidence="7">1.-.-.-</ecNumber>
    </submittedName>
</protein>
<evidence type="ECO:0000256" key="5">
    <source>
        <dbReference type="SAM" id="MobiDB-lite"/>
    </source>
</evidence>
<dbReference type="Gene3D" id="3.20.20.30">
    <property type="entry name" value="Luciferase-like domain"/>
    <property type="match status" value="1"/>
</dbReference>
<evidence type="ECO:0000256" key="4">
    <source>
        <dbReference type="ARBA" id="ARBA00023033"/>
    </source>
</evidence>
<evidence type="ECO:0000256" key="3">
    <source>
        <dbReference type="ARBA" id="ARBA00023002"/>
    </source>
</evidence>
<dbReference type="RefSeq" id="WP_238292401.1">
    <property type="nucleotide sequence ID" value="NZ_BPQS01000054.1"/>
</dbReference>
<comment type="caution">
    <text evidence="7">The sequence shown here is derived from an EMBL/GenBank/DDBJ whole genome shotgun (WGS) entry which is preliminary data.</text>
</comment>
<proteinExistence type="predicted"/>
<name>A0ABT8AJ77_9HYPH</name>
<evidence type="ECO:0000259" key="6">
    <source>
        <dbReference type="Pfam" id="PF00296"/>
    </source>
</evidence>
<dbReference type="PANTHER" id="PTHR42847">
    <property type="entry name" value="ALKANESULFONATE MONOOXYGENASE"/>
    <property type="match status" value="1"/>
</dbReference>
<dbReference type="Pfam" id="PF00296">
    <property type="entry name" value="Bac_luciferase"/>
    <property type="match status" value="1"/>
</dbReference>
<dbReference type="EMBL" id="JAUFPT010000011">
    <property type="protein sequence ID" value="MDN3569918.1"/>
    <property type="molecule type" value="Genomic_DNA"/>
</dbReference>
<dbReference type="InterPro" id="IPR050172">
    <property type="entry name" value="SsuD_RutA_monooxygenase"/>
</dbReference>
<dbReference type="InterPro" id="IPR011251">
    <property type="entry name" value="Luciferase-like_dom"/>
</dbReference>
<dbReference type="CDD" id="cd01094">
    <property type="entry name" value="Alkanesulfonate_monoxygenase"/>
    <property type="match status" value="1"/>
</dbReference>
<dbReference type="Proteomes" id="UP001244297">
    <property type="component" value="Unassembled WGS sequence"/>
</dbReference>
<dbReference type="EC" id="1.-.-.-" evidence="7"/>
<sequence>MSDDAATLNSSAREESGAHVETSSPLDRIPKNKLVLGLFLPMQEGAWSPSRAPRTTSWTFDYLSKCTLKAEELGFDLAFGLAQWMSKGGYGGEMRFREHELDPIIVNTALAAMTKKIVLINTVHILYAWHPLHLAKFGAALDHISGGRWGVNVVTGYKPSEYRMFGLDMIEHDLRYDMADEFTTLLERLWAEDENLTFNGRWWKTEKAFLAPRPGARRPFLVNAASSGAGLAYAAKHSDLIFITSPGGAEPAKAYETLPPVNSRIKDLAASYGRQVKTIINPHVICRPTEKEAQEAYRRILEHEDPVAADNFVQTFVGGDTKSWRGHSRAQWVIGGNVHLVGTPEQIVEGFVKLQAAGCDGVQVNFFDYLPDLAYFGESVIPLMKQAGLRA</sequence>
<evidence type="ECO:0000256" key="1">
    <source>
        <dbReference type="ARBA" id="ARBA00022630"/>
    </source>
</evidence>
<reference evidence="8" key="1">
    <citation type="journal article" date="2019" name="Int. J. Syst. Evol. Microbiol.">
        <title>The Global Catalogue of Microorganisms (GCM) 10K type strain sequencing project: providing services to taxonomists for standard genome sequencing and annotation.</title>
        <authorList>
            <consortium name="The Broad Institute Genomics Platform"/>
            <consortium name="The Broad Institute Genome Sequencing Center for Infectious Disease"/>
            <person name="Wu L."/>
            <person name="Ma J."/>
        </authorList>
    </citation>
    <scope>NUCLEOTIDE SEQUENCE [LARGE SCALE GENOMIC DNA]</scope>
    <source>
        <strain evidence="8">CECT 7806</strain>
    </source>
</reference>
<dbReference type="SUPFAM" id="SSF51679">
    <property type="entry name" value="Bacterial luciferase-like"/>
    <property type="match status" value="1"/>
</dbReference>
<keyword evidence="8" id="KW-1185">Reference proteome</keyword>